<evidence type="ECO:0000259" key="1">
    <source>
        <dbReference type="PROSITE" id="PS50097"/>
    </source>
</evidence>
<dbReference type="CDD" id="cd18186">
    <property type="entry name" value="BTB_POZ_ZBTB_KLHL-like"/>
    <property type="match status" value="1"/>
</dbReference>
<dbReference type="VEuPathDB" id="FungiDB:RhiirFUN_002883"/>
<dbReference type="PANTHER" id="PTHR24410">
    <property type="entry name" value="HL07962P-RELATED"/>
    <property type="match status" value="1"/>
</dbReference>
<comment type="caution">
    <text evidence="3">The sequence shown here is derived from an EMBL/GenBank/DDBJ whole genome shotgun (WGS) entry which is preliminary data.</text>
</comment>
<feature type="domain" description="BTB" evidence="1">
    <location>
        <begin position="56"/>
        <end position="127"/>
    </location>
</feature>
<dbReference type="InterPro" id="IPR011333">
    <property type="entry name" value="SKP1/BTB/POZ_sf"/>
</dbReference>
<sequence length="491" mass="58263">MIVKIRKLHITCDLCFMKKNILKFFLFPKKKMSFECPQEVICDLEKLLTDEEYEEYDVIIRTGENEKEIHAHSFILRIRSQYFRTAFSNKLYEKKDGKYIFKKPDIPPQLFETILRFIYCGKVDLTKLRGLDILKLLMVANEINIQTLIHYIQEYLTKHQYEFLQQNPIEILETVYQYETFTQLRNFCLEKICVEPDILFKSDKFISLKAPLLELFLKRDDLLMDEIIIWESLIKWCLAQHTNISQDPTQWNKEEIIIIERAIHRFIPLIRFYYISSKDFVTKVYPFREIMPKDLISNILIFRMAPDEKINVDIHVQPPRQLTNNIDSIIINHKHVAIFANWIDRKLCKFKLLYRASRDGNTNTAFHEKCDNKGATIVIVKITNSEQIVGGYNPLNWDSSNSCKFTYDSFLFSFTDRNNFHSAKVGYSYGDARSIGCYCGLGPAFGFSYQRKDFNFCGDTWYSDMNHYYPNVDIPKKFKADDYEVFQVIKN</sequence>
<dbReference type="PROSITE" id="PS51886">
    <property type="entry name" value="TLDC"/>
    <property type="match status" value="1"/>
</dbReference>
<evidence type="ECO:0000313" key="3">
    <source>
        <dbReference type="EMBL" id="PKK80478.1"/>
    </source>
</evidence>
<organism evidence="3 4">
    <name type="scientific">Rhizophagus irregularis</name>
    <dbReference type="NCBI Taxonomy" id="588596"/>
    <lineage>
        <taxon>Eukaryota</taxon>
        <taxon>Fungi</taxon>
        <taxon>Fungi incertae sedis</taxon>
        <taxon>Mucoromycota</taxon>
        <taxon>Glomeromycotina</taxon>
        <taxon>Glomeromycetes</taxon>
        <taxon>Glomerales</taxon>
        <taxon>Glomeraceae</taxon>
        <taxon>Rhizophagus</taxon>
    </lineage>
</organism>
<evidence type="ECO:0000313" key="4">
    <source>
        <dbReference type="Proteomes" id="UP000233469"/>
    </source>
</evidence>
<evidence type="ECO:0008006" key="5">
    <source>
        <dbReference type="Google" id="ProtNLM"/>
    </source>
</evidence>
<gene>
    <name evidence="3" type="ORF">RhiirC2_72732</name>
</gene>
<dbReference type="SUPFAM" id="SSF54695">
    <property type="entry name" value="POZ domain"/>
    <property type="match status" value="1"/>
</dbReference>
<dbReference type="PROSITE" id="PS50097">
    <property type="entry name" value="BTB"/>
    <property type="match status" value="1"/>
</dbReference>
<dbReference type="EMBL" id="LLXL01000013">
    <property type="protein sequence ID" value="PKK80478.1"/>
    <property type="molecule type" value="Genomic_DNA"/>
</dbReference>
<dbReference type="SMART" id="SM00225">
    <property type="entry name" value="BTB"/>
    <property type="match status" value="1"/>
</dbReference>
<dbReference type="InterPro" id="IPR006571">
    <property type="entry name" value="TLDc_dom"/>
</dbReference>
<accession>A0A2N1P2V7</accession>
<dbReference type="Pfam" id="PF00651">
    <property type="entry name" value="BTB"/>
    <property type="match status" value="1"/>
</dbReference>
<dbReference type="Pfam" id="PF07534">
    <property type="entry name" value="TLD"/>
    <property type="match status" value="1"/>
</dbReference>
<dbReference type="Proteomes" id="UP000233469">
    <property type="component" value="Unassembled WGS sequence"/>
</dbReference>
<dbReference type="PANTHER" id="PTHR24410:SF23">
    <property type="entry name" value="BTB DOMAIN-CONTAINING PROTEIN-RELATED"/>
    <property type="match status" value="1"/>
</dbReference>
<evidence type="ECO:0000259" key="2">
    <source>
        <dbReference type="PROSITE" id="PS51886"/>
    </source>
</evidence>
<dbReference type="InterPro" id="IPR000210">
    <property type="entry name" value="BTB/POZ_dom"/>
</dbReference>
<dbReference type="Gene3D" id="3.30.710.10">
    <property type="entry name" value="Potassium Channel Kv1.1, Chain A"/>
    <property type="match status" value="1"/>
</dbReference>
<reference evidence="3 4" key="1">
    <citation type="submission" date="2016-04" db="EMBL/GenBank/DDBJ databases">
        <title>Genome analyses suggest a sexual origin of heterokaryosis in a supposedly ancient asexual fungus.</title>
        <authorList>
            <person name="Ropars J."/>
            <person name="Sedzielewska K."/>
            <person name="Noel J."/>
            <person name="Charron P."/>
            <person name="Farinelli L."/>
            <person name="Marton T."/>
            <person name="Kruger M."/>
            <person name="Pelin A."/>
            <person name="Brachmann A."/>
            <person name="Corradi N."/>
        </authorList>
    </citation>
    <scope>NUCLEOTIDE SEQUENCE [LARGE SCALE GENOMIC DNA]</scope>
    <source>
        <strain evidence="3 4">C2</strain>
    </source>
</reference>
<dbReference type="VEuPathDB" id="FungiDB:RhiirA1_467878"/>
<dbReference type="VEuPathDB" id="FungiDB:FUN_002820"/>
<reference evidence="3 4" key="2">
    <citation type="submission" date="2017-10" db="EMBL/GenBank/DDBJ databases">
        <title>Extensive intraspecific genome diversity in a model arbuscular mycorrhizal fungus.</title>
        <authorList>
            <person name="Chen E.C.H."/>
            <person name="Morin E."/>
            <person name="Baudet D."/>
            <person name="Noel J."/>
            <person name="Ndikumana S."/>
            <person name="Charron P."/>
            <person name="St-Onge C."/>
            <person name="Giorgi J."/>
            <person name="Grigoriev I.V."/>
            <person name="Roux C."/>
            <person name="Martin F.M."/>
            <person name="Corradi N."/>
        </authorList>
    </citation>
    <scope>NUCLEOTIDE SEQUENCE [LARGE SCALE GENOMIC DNA]</scope>
    <source>
        <strain evidence="3 4">C2</strain>
    </source>
</reference>
<proteinExistence type="predicted"/>
<feature type="domain" description="TLDc" evidence="2">
    <location>
        <begin position="324"/>
        <end position="489"/>
    </location>
</feature>
<protein>
    <recommendedName>
        <fullName evidence="5">Btb/poz domain-containing protein 19-like</fullName>
    </recommendedName>
</protein>
<dbReference type="AlphaFoldDB" id="A0A2N1P2V7"/>
<dbReference type="InterPro" id="IPR051481">
    <property type="entry name" value="BTB-POZ/Galectin-3-binding"/>
</dbReference>
<dbReference type="Gene3D" id="1.25.40.420">
    <property type="match status" value="1"/>
</dbReference>
<name>A0A2N1P2V7_9GLOM</name>